<sequence>MFSEQILIFPSSILLSLNQNEIQEQLMSSLNILRPLHQMQFILLLKEQITNLANDVYVQEKGQTYVEKALNTLTSFIDFVKLEFEQIKYDGQSFKFMTQKLLHEYNSLIESFQGMTYTNECLNVLSVSMPYFWKQLLDHPLNHELEISELLIKKDGFKQIDSNLQILFDQYLQRRKITQDLINALLKN</sequence>
<comment type="caution">
    <text evidence="1">The sequence shown here is derived from an EMBL/GenBank/DDBJ whole genome shotgun (WGS) entry which is preliminary data.</text>
</comment>
<accession>A0A8S1Q252</accession>
<evidence type="ECO:0000313" key="2">
    <source>
        <dbReference type="Proteomes" id="UP000688137"/>
    </source>
</evidence>
<evidence type="ECO:0000313" key="1">
    <source>
        <dbReference type="EMBL" id="CAD8109652.1"/>
    </source>
</evidence>
<organism evidence="1 2">
    <name type="scientific">Paramecium primaurelia</name>
    <dbReference type="NCBI Taxonomy" id="5886"/>
    <lineage>
        <taxon>Eukaryota</taxon>
        <taxon>Sar</taxon>
        <taxon>Alveolata</taxon>
        <taxon>Ciliophora</taxon>
        <taxon>Intramacronucleata</taxon>
        <taxon>Oligohymenophorea</taxon>
        <taxon>Peniculida</taxon>
        <taxon>Parameciidae</taxon>
        <taxon>Paramecium</taxon>
    </lineage>
</organism>
<reference evidence="1" key="1">
    <citation type="submission" date="2021-01" db="EMBL/GenBank/DDBJ databases">
        <authorList>
            <consortium name="Genoscope - CEA"/>
            <person name="William W."/>
        </authorList>
    </citation>
    <scope>NUCLEOTIDE SEQUENCE</scope>
</reference>
<protein>
    <submittedName>
        <fullName evidence="1">Uncharacterized protein</fullName>
    </submittedName>
</protein>
<gene>
    <name evidence="1" type="ORF">PPRIM_AZ9-3.1.T1410094</name>
</gene>
<dbReference type="AlphaFoldDB" id="A0A8S1Q252"/>
<name>A0A8S1Q252_PARPR</name>
<dbReference type="Proteomes" id="UP000688137">
    <property type="component" value="Unassembled WGS sequence"/>
</dbReference>
<keyword evidence="2" id="KW-1185">Reference proteome</keyword>
<dbReference type="EMBL" id="CAJJDM010000145">
    <property type="protein sequence ID" value="CAD8109652.1"/>
    <property type="molecule type" value="Genomic_DNA"/>
</dbReference>
<proteinExistence type="predicted"/>